<evidence type="ECO:0000313" key="1">
    <source>
        <dbReference type="EMBL" id="KTT17967.1"/>
    </source>
</evidence>
<proteinExistence type="predicted"/>
<evidence type="ECO:0000313" key="2">
    <source>
        <dbReference type="Proteomes" id="UP000072741"/>
    </source>
</evidence>
<keyword evidence="2" id="KW-1185">Reference proteome</keyword>
<organism evidence="1 2">
    <name type="scientific">Pseudacidovorax intermedius</name>
    <dbReference type="NCBI Taxonomy" id="433924"/>
    <lineage>
        <taxon>Bacteria</taxon>
        <taxon>Pseudomonadati</taxon>
        <taxon>Pseudomonadota</taxon>
        <taxon>Betaproteobacteria</taxon>
        <taxon>Burkholderiales</taxon>
        <taxon>Comamonadaceae</taxon>
        <taxon>Pseudacidovorax</taxon>
    </lineage>
</organism>
<protein>
    <submittedName>
        <fullName evidence="1">Uncharacterized protein</fullName>
    </submittedName>
</protein>
<dbReference type="EMBL" id="LDSL01000108">
    <property type="protein sequence ID" value="KTT17967.1"/>
    <property type="molecule type" value="Genomic_DNA"/>
</dbReference>
<dbReference type="Proteomes" id="UP000072741">
    <property type="component" value="Unassembled WGS sequence"/>
</dbReference>
<accession>A0A147GR97</accession>
<dbReference type="AlphaFoldDB" id="A0A147GR97"/>
<reference evidence="1 2" key="1">
    <citation type="journal article" date="2016" name="Front. Microbiol.">
        <title>Genomic Resource of Rice Seed Associated Bacteria.</title>
        <authorList>
            <person name="Midha S."/>
            <person name="Bansal K."/>
            <person name="Sharma S."/>
            <person name="Kumar N."/>
            <person name="Patil P.P."/>
            <person name="Chaudhry V."/>
            <person name="Patil P.B."/>
        </authorList>
    </citation>
    <scope>NUCLEOTIDE SEQUENCE [LARGE SCALE GENOMIC DNA]</scope>
    <source>
        <strain evidence="1 2">NS331</strain>
    </source>
</reference>
<comment type="caution">
    <text evidence="1">The sequence shown here is derived from an EMBL/GenBank/DDBJ whole genome shotgun (WGS) entry which is preliminary data.</text>
</comment>
<sequence length="119" mass="13588">MNIDLSAIDQIEDVKMMAHKAFEFGIPDSEYARVLDLAGEMLRQRRLFWLDRSPRLLFDEEMDCHWVQFRIAVSPEDAADMTGELISLLVEADLDRLPINVSFYGALHEDGSLETADAN</sequence>
<name>A0A147GR97_9BURK</name>
<gene>
    <name evidence="1" type="ORF">NS331_16555</name>
</gene>